<dbReference type="PANTHER" id="PTHR42924">
    <property type="entry name" value="EXONUCLEASE"/>
    <property type="match status" value="1"/>
</dbReference>
<comment type="caution">
    <text evidence="2">The sequence shown here is derived from an EMBL/GenBank/DDBJ whole genome shotgun (WGS) entry which is preliminary data.</text>
</comment>
<dbReference type="NCBIfam" id="NF038032">
    <property type="entry name" value="CehA_McbA_metalo"/>
    <property type="match status" value="1"/>
</dbReference>
<dbReference type="InterPro" id="IPR004013">
    <property type="entry name" value="PHP_dom"/>
</dbReference>
<dbReference type="GO" id="GO:0035312">
    <property type="term" value="F:5'-3' DNA exonuclease activity"/>
    <property type="evidence" value="ECO:0007669"/>
    <property type="project" value="TreeGrafter"/>
</dbReference>
<dbReference type="InterPro" id="IPR052018">
    <property type="entry name" value="PHP_domain"/>
</dbReference>
<dbReference type="Proteomes" id="UP000220527">
    <property type="component" value="Unassembled WGS sequence"/>
</dbReference>
<evidence type="ECO:0000313" key="3">
    <source>
        <dbReference type="Proteomes" id="UP000220527"/>
    </source>
</evidence>
<reference evidence="3" key="1">
    <citation type="submission" date="2017-08" db="EMBL/GenBank/DDBJ databases">
        <authorList>
            <person name="Grouzdev D.S."/>
            <person name="Gaisin V.A."/>
            <person name="Rysina M.S."/>
            <person name="Gorlenko V.M."/>
        </authorList>
    </citation>
    <scope>NUCLEOTIDE SEQUENCE [LARGE SCALE GENOMIC DNA]</scope>
    <source>
        <strain evidence="3">Kir15-3F</strain>
    </source>
</reference>
<dbReference type="CDD" id="cd07432">
    <property type="entry name" value="PHP_HisPPase"/>
    <property type="match status" value="1"/>
</dbReference>
<protein>
    <recommendedName>
        <fullName evidence="1">Polymerase/histidinol phosphatase N-terminal domain-containing protein</fullName>
    </recommendedName>
</protein>
<sequence>MHQSYGMADLHLHTNYSSDGSTTVPELLARAAALNLQVVAVTDHDTIAGAREAQRLADSYGVEVIVGEEVTTRDGHVLALFIEEQLPPGRPFTETIAAVRDQGGLVIAPHPFGLFVSSLGLVGWSQQQRHPAWGQLVDAIEVFNAGLWRSQSNTLATQFATTHGIPMVGGSDSHHLATVGMGFTRFPGRTAADLRRAILAGQTSAGGTMWGVWRIAEAGALWAQRSLSAVRPA</sequence>
<feature type="domain" description="Polymerase/histidinol phosphatase N-terminal" evidence="1">
    <location>
        <begin position="8"/>
        <end position="74"/>
    </location>
</feature>
<dbReference type="RefSeq" id="WP_097642748.1">
    <property type="nucleotide sequence ID" value="NZ_NQWI01000010.1"/>
</dbReference>
<dbReference type="PANTHER" id="PTHR42924:SF3">
    <property type="entry name" value="POLYMERASE_HISTIDINOL PHOSPHATASE N-TERMINAL DOMAIN-CONTAINING PROTEIN"/>
    <property type="match status" value="1"/>
</dbReference>
<proteinExistence type="predicted"/>
<dbReference type="InterPro" id="IPR003141">
    <property type="entry name" value="Pol/His_phosphatase_N"/>
</dbReference>
<name>A0A2A6RNF6_9CHLR</name>
<dbReference type="EMBL" id="NQWI01000010">
    <property type="protein sequence ID" value="PDW04380.1"/>
    <property type="molecule type" value="Genomic_DNA"/>
</dbReference>
<accession>A0A2A6RNF6</accession>
<evidence type="ECO:0000313" key="2">
    <source>
        <dbReference type="EMBL" id="PDW04380.1"/>
    </source>
</evidence>
<dbReference type="Gene3D" id="3.20.20.140">
    <property type="entry name" value="Metal-dependent hydrolases"/>
    <property type="match status" value="1"/>
</dbReference>
<organism evidence="2 3">
    <name type="scientific">Candidatus Viridilinea mediisalina</name>
    <dbReference type="NCBI Taxonomy" id="2024553"/>
    <lineage>
        <taxon>Bacteria</taxon>
        <taxon>Bacillati</taxon>
        <taxon>Chloroflexota</taxon>
        <taxon>Chloroflexia</taxon>
        <taxon>Chloroflexales</taxon>
        <taxon>Chloroflexineae</taxon>
        <taxon>Oscillochloridaceae</taxon>
        <taxon>Candidatus Viridilinea</taxon>
    </lineage>
</organism>
<dbReference type="SUPFAM" id="SSF89550">
    <property type="entry name" value="PHP domain-like"/>
    <property type="match status" value="1"/>
</dbReference>
<dbReference type="AlphaFoldDB" id="A0A2A6RNF6"/>
<keyword evidence="3" id="KW-1185">Reference proteome</keyword>
<dbReference type="Pfam" id="PF02811">
    <property type="entry name" value="PHP"/>
    <property type="match status" value="1"/>
</dbReference>
<dbReference type="InterPro" id="IPR016195">
    <property type="entry name" value="Pol/histidinol_Pase-like"/>
</dbReference>
<dbReference type="OrthoDB" id="9804333at2"/>
<evidence type="ECO:0000259" key="1">
    <source>
        <dbReference type="SMART" id="SM00481"/>
    </source>
</evidence>
<dbReference type="Pfam" id="PF13263">
    <property type="entry name" value="PHP_C"/>
    <property type="match status" value="1"/>
</dbReference>
<gene>
    <name evidence="2" type="ORF">CJ255_03700</name>
</gene>
<dbReference type="GO" id="GO:0004534">
    <property type="term" value="F:5'-3' RNA exonuclease activity"/>
    <property type="evidence" value="ECO:0007669"/>
    <property type="project" value="TreeGrafter"/>
</dbReference>
<dbReference type="SMART" id="SM00481">
    <property type="entry name" value="POLIIIAc"/>
    <property type="match status" value="1"/>
</dbReference>